<dbReference type="Proteomes" id="UP000297737">
    <property type="component" value="Unassembled WGS sequence"/>
</dbReference>
<protein>
    <submittedName>
        <fullName evidence="1">Uncharacterized protein</fullName>
    </submittedName>
</protein>
<dbReference type="EMBL" id="SIHO01000001">
    <property type="protein sequence ID" value="TFU06180.1"/>
    <property type="molecule type" value="Genomic_DNA"/>
</dbReference>
<proteinExistence type="predicted"/>
<sequence length="157" mass="17487">MAWALQDAVWSVADRNTGDVKITISGFELSVTDLLSLRQWAHQELTGESDFGAVANRVSAKMNSRLSRVEPHQAGRDLTTIARLELSAADLATLPVPYLREILVRLAEQLEEDQALDINTPLPIDERDVYSDVVTISTVIEALKRPADAIKPNYLRY</sequence>
<gene>
    <name evidence="1" type="ORF">EUV02_03980</name>
</gene>
<accession>A0A4Y9ES50</accession>
<reference evidence="1 2" key="1">
    <citation type="submission" date="2019-02" db="EMBL/GenBank/DDBJ databases">
        <title>Polymorphobacter sp. isolated from the lake at the Tibet of China.</title>
        <authorList>
            <person name="Li A."/>
        </authorList>
    </citation>
    <scope>NUCLEOTIDE SEQUENCE [LARGE SCALE GENOMIC DNA]</scope>
    <source>
        <strain evidence="1 2">DJ1R-1</strain>
    </source>
</reference>
<evidence type="ECO:0000313" key="1">
    <source>
        <dbReference type="EMBL" id="TFU06180.1"/>
    </source>
</evidence>
<comment type="caution">
    <text evidence="1">The sequence shown here is derived from an EMBL/GenBank/DDBJ whole genome shotgun (WGS) entry which is preliminary data.</text>
</comment>
<keyword evidence="2" id="KW-1185">Reference proteome</keyword>
<organism evidence="1 2">
    <name type="scientific">Glacieibacterium arshaanense</name>
    <dbReference type="NCBI Taxonomy" id="2511025"/>
    <lineage>
        <taxon>Bacteria</taxon>
        <taxon>Pseudomonadati</taxon>
        <taxon>Pseudomonadota</taxon>
        <taxon>Alphaproteobacteria</taxon>
        <taxon>Sphingomonadales</taxon>
        <taxon>Sphingosinicellaceae</taxon>
        <taxon>Glacieibacterium</taxon>
    </lineage>
</organism>
<name>A0A4Y9ES50_9SPHN</name>
<evidence type="ECO:0000313" key="2">
    <source>
        <dbReference type="Proteomes" id="UP000297737"/>
    </source>
</evidence>
<dbReference type="AlphaFoldDB" id="A0A4Y9ES50"/>
<dbReference type="RefSeq" id="WP_135244904.1">
    <property type="nucleotide sequence ID" value="NZ_SIHO01000001.1"/>
</dbReference>